<protein>
    <submittedName>
        <fullName evidence="1">Uncharacterized protein</fullName>
    </submittedName>
</protein>
<name>A0ACC0C3E9_CATRO</name>
<evidence type="ECO:0000313" key="1">
    <source>
        <dbReference type="EMBL" id="KAI5679474.1"/>
    </source>
</evidence>
<keyword evidence="2" id="KW-1185">Reference proteome</keyword>
<reference evidence="2" key="1">
    <citation type="journal article" date="2023" name="Nat. Plants">
        <title>Single-cell RNA sequencing provides a high-resolution roadmap for understanding the multicellular compartmentation of specialized metabolism.</title>
        <authorList>
            <person name="Sun S."/>
            <person name="Shen X."/>
            <person name="Li Y."/>
            <person name="Li Y."/>
            <person name="Wang S."/>
            <person name="Li R."/>
            <person name="Zhang H."/>
            <person name="Shen G."/>
            <person name="Guo B."/>
            <person name="Wei J."/>
            <person name="Xu J."/>
            <person name="St-Pierre B."/>
            <person name="Chen S."/>
            <person name="Sun C."/>
        </authorList>
    </citation>
    <scope>NUCLEOTIDE SEQUENCE [LARGE SCALE GENOMIC DNA]</scope>
</reference>
<evidence type="ECO:0000313" key="2">
    <source>
        <dbReference type="Proteomes" id="UP001060085"/>
    </source>
</evidence>
<dbReference type="EMBL" id="CM044702">
    <property type="protein sequence ID" value="KAI5679474.1"/>
    <property type="molecule type" value="Genomic_DNA"/>
</dbReference>
<proteinExistence type="predicted"/>
<organism evidence="1 2">
    <name type="scientific">Catharanthus roseus</name>
    <name type="common">Madagascar periwinkle</name>
    <name type="synonym">Vinca rosea</name>
    <dbReference type="NCBI Taxonomy" id="4058"/>
    <lineage>
        <taxon>Eukaryota</taxon>
        <taxon>Viridiplantae</taxon>
        <taxon>Streptophyta</taxon>
        <taxon>Embryophyta</taxon>
        <taxon>Tracheophyta</taxon>
        <taxon>Spermatophyta</taxon>
        <taxon>Magnoliopsida</taxon>
        <taxon>eudicotyledons</taxon>
        <taxon>Gunneridae</taxon>
        <taxon>Pentapetalae</taxon>
        <taxon>asterids</taxon>
        <taxon>lamiids</taxon>
        <taxon>Gentianales</taxon>
        <taxon>Apocynaceae</taxon>
        <taxon>Rauvolfioideae</taxon>
        <taxon>Vinceae</taxon>
        <taxon>Catharanthinae</taxon>
        <taxon>Catharanthus</taxon>
    </lineage>
</organism>
<gene>
    <name evidence="1" type="ORF">M9H77_10424</name>
</gene>
<comment type="caution">
    <text evidence="1">The sequence shown here is derived from an EMBL/GenBank/DDBJ whole genome shotgun (WGS) entry which is preliminary data.</text>
</comment>
<dbReference type="Proteomes" id="UP001060085">
    <property type="component" value="Linkage Group LG02"/>
</dbReference>
<sequence length="415" mass="46506">MYCVPKDKDSHNYNQSDRAPIQIYKDIERCGADSLSLSIALLLIFCVFVVSKRRINFMLLYMTCFSSNWFCCYKRFECQVVLCAYARERLSFFQFLEAMRANSSDVGEPEEILFGIWTCSVKVELEKLLTETVKQSQGTWHTSNNWSEVEVSFDLESYWSSGKSDQSYVLCYVFLYRALRDMLDSEPSDLLLVGAWVLRPRNSKAIAVVHFIGGIFVGAAPQLTYRFFLERLAEEGILVVATPYASGFDYFLIADEVQFKFDRCLRLLPESVQDLPTFGIGHSLGSVIHLLIGSRYAVQRNGNILMAFNNKEASLAIPLFSPVLLPVAQSIGPFLSQIASSPTIRLGFNNISLNGITSVTACASELRLLDKLSESYGASQHPMSLCIQFLKSKPSTKDPQVSCLFSSSSAASLCD</sequence>
<accession>A0ACC0C3E9</accession>